<dbReference type="EMBL" id="VIWP01000001">
    <property type="protein sequence ID" value="TWF58743.1"/>
    <property type="molecule type" value="Genomic_DNA"/>
</dbReference>
<dbReference type="SUPFAM" id="SSF54427">
    <property type="entry name" value="NTF2-like"/>
    <property type="match status" value="1"/>
</dbReference>
<protein>
    <submittedName>
        <fullName evidence="2">Steroid delta-isomerase-like uncharacterized protein</fullName>
    </submittedName>
</protein>
<dbReference type="AlphaFoldDB" id="A0A561R802"/>
<keyword evidence="2" id="KW-0413">Isomerase</keyword>
<dbReference type="Pfam" id="PF12680">
    <property type="entry name" value="SnoaL_2"/>
    <property type="match status" value="1"/>
</dbReference>
<keyword evidence="3" id="KW-1185">Reference proteome</keyword>
<feature type="domain" description="SnoaL-like" evidence="1">
    <location>
        <begin position="8"/>
        <end position="117"/>
    </location>
</feature>
<evidence type="ECO:0000313" key="3">
    <source>
        <dbReference type="Proteomes" id="UP000320653"/>
    </source>
</evidence>
<reference evidence="2 3" key="1">
    <citation type="submission" date="2019-06" db="EMBL/GenBank/DDBJ databases">
        <title>Sorghum-associated microbial communities from plants grown in Nebraska, USA.</title>
        <authorList>
            <person name="Schachtman D."/>
        </authorList>
    </citation>
    <scope>NUCLEOTIDE SEQUENCE [LARGE SCALE GENOMIC DNA]</scope>
    <source>
        <strain evidence="2 3">1225</strain>
    </source>
</reference>
<evidence type="ECO:0000259" key="1">
    <source>
        <dbReference type="Pfam" id="PF12680"/>
    </source>
</evidence>
<proteinExistence type="predicted"/>
<sequence>MQNADTVVDAFYRAYNEHDADAAIGLYAEGARHEEIAFGSERHGHEDLKKGLSGLFAMMPDVHWRERERIRSAAHVAILYEMTGTFTPKPKEGMPPALPKSVSLNGLHVLEIVDGHISVSRDYWDKSDFLAQIA</sequence>
<dbReference type="Proteomes" id="UP000320653">
    <property type="component" value="Unassembled WGS sequence"/>
</dbReference>
<gene>
    <name evidence="2" type="ORF">FHW37_101547</name>
</gene>
<dbReference type="InterPro" id="IPR037401">
    <property type="entry name" value="SnoaL-like"/>
</dbReference>
<evidence type="ECO:0000313" key="2">
    <source>
        <dbReference type="EMBL" id="TWF58743.1"/>
    </source>
</evidence>
<dbReference type="RefSeq" id="WP_145632133.1">
    <property type="nucleotide sequence ID" value="NZ_VIWP01000001.1"/>
</dbReference>
<dbReference type="OrthoDB" id="7857582at2"/>
<dbReference type="Gene3D" id="3.10.450.50">
    <property type="match status" value="1"/>
</dbReference>
<accession>A0A561R802</accession>
<comment type="caution">
    <text evidence="2">The sequence shown here is derived from an EMBL/GenBank/DDBJ whole genome shotgun (WGS) entry which is preliminary data.</text>
</comment>
<dbReference type="InterPro" id="IPR032710">
    <property type="entry name" value="NTF2-like_dom_sf"/>
</dbReference>
<organism evidence="2 3">
    <name type="scientific">Neorhizobium alkalisoli</name>
    <dbReference type="NCBI Taxonomy" id="528178"/>
    <lineage>
        <taxon>Bacteria</taxon>
        <taxon>Pseudomonadati</taxon>
        <taxon>Pseudomonadota</taxon>
        <taxon>Alphaproteobacteria</taxon>
        <taxon>Hyphomicrobiales</taxon>
        <taxon>Rhizobiaceae</taxon>
        <taxon>Rhizobium/Agrobacterium group</taxon>
        <taxon>Neorhizobium</taxon>
    </lineage>
</organism>
<name>A0A561R802_9HYPH</name>
<dbReference type="GO" id="GO:0016853">
    <property type="term" value="F:isomerase activity"/>
    <property type="evidence" value="ECO:0007669"/>
    <property type="project" value="UniProtKB-KW"/>
</dbReference>